<organism evidence="1 2">
    <name type="scientific">Lysinimonas soli</name>
    <dbReference type="NCBI Taxonomy" id="1074233"/>
    <lineage>
        <taxon>Bacteria</taxon>
        <taxon>Bacillati</taxon>
        <taxon>Actinomycetota</taxon>
        <taxon>Actinomycetes</taxon>
        <taxon>Micrococcales</taxon>
        <taxon>Microbacteriaceae</taxon>
        <taxon>Lysinimonas</taxon>
    </lineage>
</organism>
<gene>
    <name evidence="1" type="ORF">ACFPJ4_01895</name>
</gene>
<keyword evidence="2" id="KW-1185">Reference proteome</keyword>
<evidence type="ECO:0000313" key="2">
    <source>
        <dbReference type="Proteomes" id="UP001596039"/>
    </source>
</evidence>
<reference evidence="2" key="1">
    <citation type="journal article" date="2019" name="Int. J. Syst. Evol. Microbiol.">
        <title>The Global Catalogue of Microorganisms (GCM) 10K type strain sequencing project: providing services to taxonomists for standard genome sequencing and annotation.</title>
        <authorList>
            <consortium name="The Broad Institute Genomics Platform"/>
            <consortium name="The Broad Institute Genome Sequencing Center for Infectious Disease"/>
            <person name="Wu L."/>
            <person name="Ma J."/>
        </authorList>
    </citation>
    <scope>NUCLEOTIDE SEQUENCE [LARGE SCALE GENOMIC DNA]</scope>
    <source>
        <strain evidence="2">CGMCC 4.6997</strain>
    </source>
</reference>
<accession>A0ABW0NK66</accession>
<sequence>MRDSASAAAIDSAIARLTAASARTEILAELHPPRKFGPFRRAPRMTRLGSVWRLGVLLLAPDGRLYATGQVIRAADPRHPNFTSASGEVRREIREAARAAGLPPGETVDFDAAPIELDADTPGGPVVRVGDELRVSWNGSRSLDSLVPFGRYLTERVELLADPPEGA</sequence>
<proteinExistence type="predicted"/>
<name>A0ABW0NK66_9MICO</name>
<dbReference type="EMBL" id="JBHSMG010000001">
    <property type="protein sequence ID" value="MFC5500986.1"/>
    <property type="molecule type" value="Genomic_DNA"/>
</dbReference>
<evidence type="ECO:0000313" key="1">
    <source>
        <dbReference type="EMBL" id="MFC5500986.1"/>
    </source>
</evidence>
<dbReference type="Proteomes" id="UP001596039">
    <property type="component" value="Unassembled WGS sequence"/>
</dbReference>
<comment type="caution">
    <text evidence="1">The sequence shown here is derived from an EMBL/GenBank/DDBJ whole genome shotgun (WGS) entry which is preliminary data.</text>
</comment>
<evidence type="ECO:0008006" key="3">
    <source>
        <dbReference type="Google" id="ProtNLM"/>
    </source>
</evidence>
<protein>
    <recommendedName>
        <fullName evidence="3">Glutaminase</fullName>
    </recommendedName>
</protein>
<dbReference type="RefSeq" id="WP_386738593.1">
    <property type="nucleotide sequence ID" value="NZ_JBHSMG010000001.1"/>
</dbReference>